<evidence type="ECO:0000256" key="6">
    <source>
        <dbReference type="ARBA" id="ARBA00023077"/>
    </source>
</evidence>
<feature type="domain" description="TonB-dependent receptor-like beta-barrel" evidence="13">
    <location>
        <begin position="321"/>
        <end position="754"/>
    </location>
</feature>
<dbReference type="AlphaFoldDB" id="A0A1M5YW35"/>
<keyword evidence="3 10" id="KW-1134">Transmembrane beta strand</keyword>
<evidence type="ECO:0000256" key="8">
    <source>
        <dbReference type="ARBA" id="ARBA00023170"/>
    </source>
</evidence>
<dbReference type="Pfam" id="PF00593">
    <property type="entry name" value="TonB_dep_Rec_b-barrel"/>
    <property type="match status" value="1"/>
</dbReference>
<accession>A0A1M5YW35</accession>
<dbReference type="PANTHER" id="PTHR30069:SF29">
    <property type="entry name" value="HEMOGLOBIN AND HEMOGLOBIN-HAPTOGLOBIN-BINDING PROTEIN 1-RELATED"/>
    <property type="match status" value="1"/>
</dbReference>
<dbReference type="GO" id="GO:0030246">
    <property type="term" value="F:carbohydrate binding"/>
    <property type="evidence" value="ECO:0007669"/>
    <property type="project" value="InterPro"/>
</dbReference>
<dbReference type="SUPFAM" id="SSF56935">
    <property type="entry name" value="Porins"/>
    <property type="match status" value="1"/>
</dbReference>
<evidence type="ECO:0000256" key="12">
    <source>
        <dbReference type="SAM" id="SignalP"/>
    </source>
</evidence>
<proteinExistence type="inferred from homology"/>
<feature type="chain" id="PRO_5012138431" evidence="12">
    <location>
        <begin position="18"/>
        <end position="784"/>
    </location>
</feature>
<dbReference type="Gene3D" id="2.40.170.20">
    <property type="entry name" value="TonB-dependent receptor, beta-barrel domain"/>
    <property type="match status" value="1"/>
</dbReference>
<evidence type="ECO:0000256" key="10">
    <source>
        <dbReference type="PROSITE-ProRule" id="PRU01360"/>
    </source>
</evidence>
<dbReference type="Pfam" id="PF13715">
    <property type="entry name" value="CarbopepD_reg_2"/>
    <property type="match status" value="1"/>
</dbReference>
<evidence type="ECO:0000313" key="15">
    <source>
        <dbReference type="EMBL" id="SHI16219.1"/>
    </source>
</evidence>
<gene>
    <name evidence="15" type="ORF">SAMN04487999_2420</name>
</gene>
<name>A0A1M5YW35_9FLAO</name>
<keyword evidence="8 15" id="KW-0675">Receptor</keyword>
<dbReference type="SUPFAM" id="SSF49452">
    <property type="entry name" value="Starch-binding domain-like"/>
    <property type="match status" value="1"/>
</dbReference>
<dbReference type="PANTHER" id="PTHR30069">
    <property type="entry name" value="TONB-DEPENDENT OUTER MEMBRANE RECEPTOR"/>
    <property type="match status" value="1"/>
</dbReference>
<dbReference type="GO" id="GO:0044718">
    <property type="term" value="P:siderophore transmembrane transport"/>
    <property type="evidence" value="ECO:0007669"/>
    <property type="project" value="TreeGrafter"/>
</dbReference>
<sequence length="784" mass="89001">MKQFYFFSILLLSSVWAFGQSTKATLKGHVSSITGEKLPETYIYIKGTTTYTMADANGDYRLRIAPGTYELTVSLMGYLDQTQNITLSAAETKTLNIQLEEDPEMTLDDVLVKGRSAIRDVQESSYNVVALDAEPLHNTTLDVSQALERVSGVRVRRTGGVGSDYNVMLNGFTGRHVKFFIDGIPMEGFSSAFQLNNIPINLAKRIEVYKGVVPITFGSDALGGAINIVTENGKQNFVDASYSFGSFNTHKSFVNAAYTADSGFTARLTAFQNYSDNDYKVTTEIVDLETSQFTGDVREVRRFHDMYRNYTVMAKVGVVNTSYADELLLGFTYGDEYDEQQHPAYMKIAFGQRYGTSETLMPTLSYRKRNLFTENLNVSLTANYNFGESSNIDDSYRRYNWLGEFIETDAPGEFNYAKTYFRNRNGSANANVTYTLAEKHAFTVNNVLNLFSRKSRNEVEPSAADAYPSETIKNILGVGYKYQPTDDLSISSFYKYYYNKVNQYADPTGSGEFENLGASTEDHGYGLAASYFLLENLQLKSSYEKAYRLPTGRELFGAGNDFELGNPDLKPESSDNFNFGVNYNWLIAKNHQFNIDASFIYRDIKDFIRQVPNPTNGVMQPGNEASVKNRGVDLEMRYNYASLFSLGGSFTYQNLRNKLKYRAGRDVVSTIYNDRIPNMPYLYGNADLTFYFSKLWQEQDRMNVSYNLLYIHEFDYSYESYGGIKVPTQIAHDLAVNYSLKNGKYNISLECRNILNEDLYDNFSLQKPGRSFAVKLRYFLDKFN</sequence>
<protein>
    <submittedName>
        <fullName evidence="15">Outer membrane cobalamin receptor protein</fullName>
    </submittedName>
</protein>
<dbReference type="GO" id="GO:0015344">
    <property type="term" value="F:siderophore uptake transmembrane transporter activity"/>
    <property type="evidence" value="ECO:0007669"/>
    <property type="project" value="TreeGrafter"/>
</dbReference>
<reference evidence="16" key="1">
    <citation type="submission" date="2016-11" db="EMBL/GenBank/DDBJ databases">
        <authorList>
            <person name="Varghese N."/>
            <person name="Submissions S."/>
        </authorList>
    </citation>
    <scope>NUCLEOTIDE SEQUENCE [LARGE SCALE GENOMIC DNA]</scope>
    <source>
        <strain evidence="16">DSM 19859</strain>
    </source>
</reference>
<evidence type="ECO:0000313" key="16">
    <source>
        <dbReference type="Proteomes" id="UP000184240"/>
    </source>
</evidence>
<dbReference type="Pfam" id="PF07715">
    <property type="entry name" value="Plug"/>
    <property type="match status" value="1"/>
</dbReference>
<feature type="signal peptide" evidence="12">
    <location>
        <begin position="1"/>
        <end position="17"/>
    </location>
</feature>
<dbReference type="InterPro" id="IPR012910">
    <property type="entry name" value="Plug_dom"/>
</dbReference>
<dbReference type="PROSITE" id="PS52016">
    <property type="entry name" value="TONB_DEPENDENT_REC_3"/>
    <property type="match status" value="1"/>
</dbReference>
<dbReference type="InterPro" id="IPR037066">
    <property type="entry name" value="Plug_dom_sf"/>
</dbReference>
<dbReference type="OrthoDB" id="9812892at2"/>
<keyword evidence="9 10" id="KW-0998">Cell outer membrane</keyword>
<keyword evidence="4 10" id="KW-0812">Transmembrane</keyword>
<keyword evidence="6 11" id="KW-0798">TonB box</keyword>
<evidence type="ECO:0000256" key="11">
    <source>
        <dbReference type="RuleBase" id="RU003357"/>
    </source>
</evidence>
<evidence type="ECO:0000259" key="14">
    <source>
        <dbReference type="Pfam" id="PF07715"/>
    </source>
</evidence>
<evidence type="ECO:0000256" key="2">
    <source>
        <dbReference type="ARBA" id="ARBA00022448"/>
    </source>
</evidence>
<evidence type="ECO:0000256" key="1">
    <source>
        <dbReference type="ARBA" id="ARBA00004571"/>
    </source>
</evidence>
<evidence type="ECO:0000256" key="7">
    <source>
        <dbReference type="ARBA" id="ARBA00023136"/>
    </source>
</evidence>
<keyword evidence="2 10" id="KW-0813">Transport</keyword>
<evidence type="ECO:0000256" key="5">
    <source>
        <dbReference type="ARBA" id="ARBA00022729"/>
    </source>
</evidence>
<dbReference type="EMBL" id="FQXT01000004">
    <property type="protein sequence ID" value="SHI16219.1"/>
    <property type="molecule type" value="Genomic_DNA"/>
</dbReference>
<comment type="subcellular location">
    <subcellularLocation>
        <location evidence="1 10">Cell outer membrane</location>
        <topology evidence="1 10">Multi-pass membrane protein</topology>
    </subcellularLocation>
</comment>
<evidence type="ECO:0000256" key="3">
    <source>
        <dbReference type="ARBA" id="ARBA00022452"/>
    </source>
</evidence>
<evidence type="ECO:0000256" key="9">
    <source>
        <dbReference type="ARBA" id="ARBA00023237"/>
    </source>
</evidence>
<evidence type="ECO:0000256" key="4">
    <source>
        <dbReference type="ARBA" id="ARBA00022692"/>
    </source>
</evidence>
<dbReference type="STRING" id="573501.SAMN04487999_2420"/>
<dbReference type="InterPro" id="IPR013784">
    <property type="entry name" value="Carb-bd-like_fold"/>
</dbReference>
<dbReference type="GO" id="GO:0009279">
    <property type="term" value="C:cell outer membrane"/>
    <property type="evidence" value="ECO:0007669"/>
    <property type="project" value="UniProtKB-SubCell"/>
</dbReference>
<keyword evidence="5 12" id="KW-0732">Signal</keyword>
<comment type="similarity">
    <text evidence="10 11">Belongs to the TonB-dependent receptor family.</text>
</comment>
<dbReference type="InterPro" id="IPR036942">
    <property type="entry name" value="Beta-barrel_TonB_sf"/>
</dbReference>
<dbReference type="Proteomes" id="UP000184240">
    <property type="component" value="Unassembled WGS sequence"/>
</dbReference>
<dbReference type="RefSeq" id="WP_072983379.1">
    <property type="nucleotide sequence ID" value="NZ_FQXT01000004.1"/>
</dbReference>
<keyword evidence="7 10" id="KW-0472">Membrane</keyword>
<dbReference type="Gene3D" id="2.60.40.1120">
    <property type="entry name" value="Carboxypeptidase-like, regulatory domain"/>
    <property type="match status" value="1"/>
</dbReference>
<dbReference type="Gene3D" id="2.170.130.10">
    <property type="entry name" value="TonB-dependent receptor, plug domain"/>
    <property type="match status" value="1"/>
</dbReference>
<evidence type="ECO:0000259" key="13">
    <source>
        <dbReference type="Pfam" id="PF00593"/>
    </source>
</evidence>
<feature type="domain" description="TonB-dependent receptor plug" evidence="14">
    <location>
        <begin position="121"/>
        <end position="225"/>
    </location>
</feature>
<organism evidence="15 16">
    <name type="scientific">Leeuwenhoekiella palythoae</name>
    <dbReference type="NCBI Taxonomy" id="573501"/>
    <lineage>
        <taxon>Bacteria</taxon>
        <taxon>Pseudomonadati</taxon>
        <taxon>Bacteroidota</taxon>
        <taxon>Flavobacteriia</taxon>
        <taxon>Flavobacteriales</taxon>
        <taxon>Flavobacteriaceae</taxon>
        <taxon>Leeuwenhoekiella</taxon>
    </lineage>
</organism>
<dbReference type="InterPro" id="IPR000531">
    <property type="entry name" value="Beta-barrel_TonB"/>
</dbReference>
<dbReference type="InterPro" id="IPR039426">
    <property type="entry name" value="TonB-dep_rcpt-like"/>
</dbReference>